<dbReference type="SUPFAM" id="SSF51197">
    <property type="entry name" value="Clavaminate synthase-like"/>
    <property type="match status" value="1"/>
</dbReference>
<organism evidence="2 3">
    <name type="scientific">Pedobacter rhodius</name>
    <dbReference type="NCBI Taxonomy" id="3004098"/>
    <lineage>
        <taxon>Bacteria</taxon>
        <taxon>Pseudomonadati</taxon>
        <taxon>Bacteroidota</taxon>
        <taxon>Sphingobacteriia</taxon>
        <taxon>Sphingobacteriales</taxon>
        <taxon>Sphingobacteriaceae</taxon>
        <taxon>Pedobacter</taxon>
    </lineage>
</organism>
<dbReference type="Pfam" id="PF05721">
    <property type="entry name" value="PhyH"/>
    <property type="match status" value="1"/>
</dbReference>
<keyword evidence="3" id="KW-1185">Reference proteome</keyword>
<dbReference type="PANTHER" id="PTHR20883">
    <property type="entry name" value="PHYTANOYL-COA DIOXYGENASE DOMAIN CONTAINING 1"/>
    <property type="match status" value="1"/>
</dbReference>
<dbReference type="PANTHER" id="PTHR20883:SF48">
    <property type="entry name" value="ECTOINE DIOXYGENASE"/>
    <property type="match status" value="1"/>
</dbReference>
<comment type="caution">
    <text evidence="2">The sequence shown here is derived from an EMBL/GenBank/DDBJ whole genome shotgun (WGS) entry which is preliminary data.</text>
</comment>
<evidence type="ECO:0000313" key="3">
    <source>
        <dbReference type="Proteomes" id="UP001144341"/>
    </source>
</evidence>
<dbReference type="Proteomes" id="UP001144341">
    <property type="component" value="Unassembled WGS sequence"/>
</dbReference>
<accession>A0ABT4KVF5</accession>
<dbReference type="EMBL" id="JAPWGL010000002">
    <property type="protein sequence ID" value="MCZ4222897.1"/>
    <property type="molecule type" value="Genomic_DNA"/>
</dbReference>
<name>A0ABT4KVF5_9SPHI</name>
<evidence type="ECO:0000313" key="2">
    <source>
        <dbReference type="EMBL" id="MCZ4222897.1"/>
    </source>
</evidence>
<protein>
    <submittedName>
        <fullName evidence="2">Phytanoyl-CoA dioxygenase family protein</fullName>
    </submittedName>
</protein>
<gene>
    <name evidence="2" type="ORF">O0931_06260</name>
</gene>
<sequence length="321" mass="37126">MIRSNFPWIESPFFNQILESKVLEPSLRALAIDYNRDGYVVLPNFFPEELVDSVVKEAKEKGFNPGFKIKTFRNEQRVQDLWKVSNPCKELASYPPILKILETLYGREPLPFQTLNFKFGSQQRAHSDTIHFSSLPAKFMCGVWVALEDVTNENGPLFYYPGSHRLPEYNFSQIKESSKSTSYNDYIDYEDFIEEIVKVSPIEKKIFHAKKGDALIWSSNILHGGSPVLNDASTRWSQVTHYFFKDCYYYTPMLSNMVTDELNLRNKLTNIATGERIKPSYNGEQLNYLKANKTQYVFNNTTSPATGSISLLLRNLFRLKK</sequence>
<dbReference type="GO" id="GO:0051213">
    <property type="term" value="F:dioxygenase activity"/>
    <property type="evidence" value="ECO:0007669"/>
    <property type="project" value="UniProtKB-KW"/>
</dbReference>
<dbReference type="InterPro" id="IPR008775">
    <property type="entry name" value="Phytyl_CoA_dOase-like"/>
</dbReference>
<proteinExistence type="predicted"/>
<reference evidence="2" key="1">
    <citation type="submission" date="2022-12" db="EMBL/GenBank/DDBJ databases">
        <title>Genome sequence of SJ11.</title>
        <authorList>
            <person name="Woo H."/>
        </authorList>
    </citation>
    <scope>NUCLEOTIDE SEQUENCE</scope>
    <source>
        <strain evidence="2">SJ11</strain>
    </source>
</reference>
<dbReference type="Gene3D" id="2.60.120.620">
    <property type="entry name" value="q2cbj1_9rhob like domain"/>
    <property type="match status" value="1"/>
</dbReference>
<evidence type="ECO:0000256" key="1">
    <source>
        <dbReference type="ARBA" id="ARBA00001954"/>
    </source>
</evidence>
<dbReference type="RefSeq" id="WP_269414699.1">
    <property type="nucleotide sequence ID" value="NZ_JAPWGL010000002.1"/>
</dbReference>
<keyword evidence="2" id="KW-0223">Dioxygenase</keyword>
<comment type="cofactor">
    <cofactor evidence="1">
        <name>Fe(2+)</name>
        <dbReference type="ChEBI" id="CHEBI:29033"/>
    </cofactor>
</comment>
<keyword evidence="2" id="KW-0560">Oxidoreductase</keyword>